<evidence type="ECO:0000313" key="1">
    <source>
        <dbReference type="EMBL" id="KAJ9108400.1"/>
    </source>
</evidence>
<organism evidence="1 2">
    <name type="scientific">Naganishia cerealis</name>
    <dbReference type="NCBI Taxonomy" id="610337"/>
    <lineage>
        <taxon>Eukaryota</taxon>
        <taxon>Fungi</taxon>
        <taxon>Dikarya</taxon>
        <taxon>Basidiomycota</taxon>
        <taxon>Agaricomycotina</taxon>
        <taxon>Tremellomycetes</taxon>
        <taxon>Filobasidiales</taxon>
        <taxon>Filobasidiaceae</taxon>
        <taxon>Naganishia</taxon>
    </lineage>
</organism>
<comment type="caution">
    <text evidence="1">The sequence shown here is derived from an EMBL/GenBank/DDBJ whole genome shotgun (WGS) entry which is preliminary data.</text>
</comment>
<reference evidence="1" key="1">
    <citation type="submission" date="2023-04" db="EMBL/GenBank/DDBJ databases">
        <title>Draft Genome sequencing of Naganishia species isolated from polar environments using Oxford Nanopore Technology.</title>
        <authorList>
            <person name="Leo P."/>
            <person name="Venkateswaran K."/>
        </authorList>
    </citation>
    <scope>NUCLEOTIDE SEQUENCE</scope>
    <source>
        <strain evidence="1">MNA-CCFEE 5261</strain>
    </source>
</reference>
<protein>
    <submittedName>
        <fullName evidence="1">Uncharacterized protein</fullName>
    </submittedName>
</protein>
<sequence length="256" mass="27935">MLEFRPVHPHIRFKPWNELPAPRHFLDDESDETPLIPEVFVDFDGEHVAHALLVPAAVSILAQKAPGSTVGKISIKYHASVPNAPEDYDEDEQLYAAMSHSHNQDKYKSIEIPIIGGESWVSVTVPPSENPIAYNVLARAIVEHIPAKSWITIAPGSFYGHTIAKLESQKHASASEVPELQPPHFVTGIAAAVNRCTSDVLCLVVNAEGQSGYERVDADALADVSYVIGSAMNFGAEYSKNVAKAVRRSESNSIYV</sequence>
<proteinExistence type="predicted"/>
<dbReference type="Proteomes" id="UP001241377">
    <property type="component" value="Unassembled WGS sequence"/>
</dbReference>
<name>A0ACC2W9G0_9TREE</name>
<evidence type="ECO:0000313" key="2">
    <source>
        <dbReference type="Proteomes" id="UP001241377"/>
    </source>
</evidence>
<dbReference type="EMBL" id="JASBWR010000020">
    <property type="protein sequence ID" value="KAJ9108400.1"/>
    <property type="molecule type" value="Genomic_DNA"/>
</dbReference>
<keyword evidence="2" id="KW-1185">Reference proteome</keyword>
<accession>A0ACC2W9G0</accession>
<gene>
    <name evidence="1" type="ORF">QFC19_002384</name>
</gene>